<dbReference type="InterPro" id="IPR005790">
    <property type="entry name" value="DNA_polIII_delta"/>
</dbReference>
<evidence type="ECO:0000313" key="5">
    <source>
        <dbReference type="EMBL" id="OGY65697.1"/>
    </source>
</evidence>
<evidence type="ECO:0000256" key="3">
    <source>
        <dbReference type="ARBA" id="ARBA00022705"/>
    </source>
</evidence>
<dbReference type="GO" id="GO:0003677">
    <property type="term" value="F:DNA binding"/>
    <property type="evidence" value="ECO:0007669"/>
    <property type="project" value="InterPro"/>
</dbReference>
<dbReference type="GO" id="GO:0006261">
    <property type="term" value="P:DNA-templated DNA replication"/>
    <property type="evidence" value="ECO:0007669"/>
    <property type="project" value="TreeGrafter"/>
</dbReference>
<evidence type="ECO:0000256" key="4">
    <source>
        <dbReference type="ARBA" id="ARBA00022932"/>
    </source>
</evidence>
<accession>A0A1G1ZPB3</accession>
<evidence type="ECO:0000256" key="2">
    <source>
        <dbReference type="ARBA" id="ARBA00022695"/>
    </source>
</evidence>
<dbReference type="EMBL" id="MHJJ01000007">
    <property type="protein sequence ID" value="OGY65697.1"/>
    <property type="molecule type" value="Genomic_DNA"/>
</dbReference>
<name>A0A1G1ZPB3_9BACT</name>
<organism evidence="5 6">
    <name type="scientific">Candidatus Harrisonbacteria bacterium RIFCSPLOWO2_01_FULL_44_18</name>
    <dbReference type="NCBI Taxonomy" id="1798407"/>
    <lineage>
        <taxon>Bacteria</taxon>
        <taxon>Candidatus Harrisoniibacteriota</taxon>
    </lineage>
</organism>
<dbReference type="Gene3D" id="1.10.8.60">
    <property type="match status" value="1"/>
</dbReference>
<comment type="caution">
    <text evidence="5">The sequence shown here is derived from an EMBL/GenBank/DDBJ whole genome shotgun (WGS) entry which is preliminary data.</text>
</comment>
<dbReference type="GO" id="GO:0003887">
    <property type="term" value="F:DNA-directed DNA polymerase activity"/>
    <property type="evidence" value="ECO:0007669"/>
    <property type="project" value="UniProtKB-KW"/>
</dbReference>
<dbReference type="AlphaFoldDB" id="A0A1G1ZPB3"/>
<gene>
    <name evidence="5" type="ORF">A3A16_03720</name>
</gene>
<keyword evidence="4" id="KW-0239">DNA-directed DNA polymerase</keyword>
<dbReference type="InterPro" id="IPR027417">
    <property type="entry name" value="P-loop_NTPase"/>
</dbReference>
<dbReference type="SUPFAM" id="SSF52540">
    <property type="entry name" value="P-loop containing nucleoside triphosphate hydrolases"/>
    <property type="match status" value="1"/>
</dbReference>
<keyword evidence="1" id="KW-0808">Transferase</keyword>
<evidence type="ECO:0000256" key="1">
    <source>
        <dbReference type="ARBA" id="ARBA00022679"/>
    </source>
</evidence>
<keyword evidence="2" id="KW-0548">Nucleotidyltransferase</keyword>
<dbReference type="STRING" id="1798407.A3A16_03720"/>
<reference evidence="5 6" key="1">
    <citation type="journal article" date="2016" name="Nat. Commun.">
        <title>Thousands of microbial genomes shed light on interconnected biogeochemical processes in an aquifer system.</title>
        <authorList>
            <person name="Anantharaman K."/>
            <person name="Brown C.T."/>
            <person name="Hug L.A."/>
            <person name="Sharon I."/>
            <person name="Castelle C.J."/>
            <person name="Probst A.J."/>
            <person name="Thomas B.C."/>
            <person name="Singh A."/>
            <person name="Wilkins M.J."/>
            <person name="Karaoz U."/>
            <person name="Brodie E.L."/>
            <person name="Williams K.H."/>
            <person name="Hubbard S.S."/>
            <person name="Banfield J.F."/>
        </authorList>
    </citation>
    <scope>NUCLEOTIDE SEQUENCE [LARGE SCALE GENOMIC DNA]</scope>
</reference>
<dbReference type="Gene3D" id="3.40.50.300">
    <property type="entry name" value="P-loop containing nucleotide triphosphate hydrolases"/>
    <property type="match status" value="1"/>
</dbReference>
<dbReference type="Proteomes" id="UP000177942">
    <property type="component" value="Unassembled WGS sequence"/>
</dbReference>
<proteinExistence type="predicted"/>
<dbReference type="PANTHER" id="PTHR34388">
    <property type="entry name" value="DNA POLYMERASE III SUBUNIT DELTA"/>
    <property type="match status" value="1"/>
</dbReference>
<protein>
    <submittedName>
        <fullName evidence="5">Uncharacterized protein</fullName>
    </submittedName>
</protein>
<dbReference type="PANTHER" id="PTHR34388:SF1">
    <property type="entry name" value="DNA POLYMERASE III SUBUNIT DELTA"/>
    <property type="match status" value="1"/>
</dbReference>
<evidence type="ECO:0000313" key="6">
    <source>
        <dbReference type="Proteomes" id="UP000177942"/>
    </source>
</evidence>
<dbReference type="GO" id="GO:0009360">
    <property type="term" value="C:DNA polymerase III complex"/>
    <property type="evidence" value="ECO:0007669"/>
    <property type="project" value="TreeGrafter"/>
</dbReference>
<sequence length="250" mass="28199">MIIYLYGPDSYRRQKKLKEIVTKYKQKHSAVTMERFDLEAEPDLLQLRDFIKNQSLFDSFKLAIVSIGIGGNFSNDFAEFLKSQLESGKTVLLLLADKELSKEFKFLLKKPVISQNFEELKPPQIGALIRKEAQKREIKLPSEAINSLIRANGSDLWGIMNELDKLELGGHAEDALTPPIFFVLLNRAKRGDLSALTWLLETEEPAKIFNILSSFVKTAEDAARMADYDVAVKSGKLGYEEALLDLVISG</sequence>
<keyword evidence="3" id="KW-0235">DNA replication</keyword>